<protein>
    <submittedName>
        <fullName evidence="4">Carbon-monoxide dehydrogenase large subunit</fullName>
    </submittedName>
</protein>
<evidence type="ECO:0000256" key="2">
    <source>
        <dbReference type="ARBA" id="ARBA00023002"/>
    </source>
</evidence>
<dbReference type="InterPro" id="IPR000674">
    <property type="entry name" value="Ald_Oxase/Xan_DH_a/b"/>
</dbReference>
<dbReference type="InterPro" id="IPR008274">
    <property type="entry name" value="AldOxase/xan_DH_MoCoBD1"/>
</dbReference>
<feature type="domain" description="Aldehyde oxidase/xanthine dehydrogenase a/b hammerhead" evidence="3">
    <location>
        <begin position="27"/>
        <end position="150"/>
    </location>
</feature>
<keyword evidence="2" id="KW-0560">Oxidoreductase</keyword>
<evidence type="ECO:0000256" key="1">
    <source>
        <dbReference type="ARBA" id="ARBA00022505"/>
    </source>
</evidence>
<dbReference type="PANTHER" id="PTHR11908">
    <property type="entry name" value="XANTHINE DEHYDROGENASE"/>
    <property type="match status" value="1"/>
</dbReference>
<dbReference type="InterPro" id="IPR037165">
    <property type="entry name" value="AldOxase/xan_DH_Mopterin-bd_sf"/>
</dbReference>
<accession>A0A4R2R7E9</accession>
<evidence type="ECO:0000259" key="3">
    <source>
        <dbReference type="SMART" id="SM01008"/>
    </source>
</evidence>
<comment type="caution">
    <text evidence="4">The sequence shown here is derived from an EMBL/GenBank/DDBJ whole genome shotgun (WGS) entry which is preliminary data.</text>
</comment>
<dbReference type="EMBL" id="SLXQ01000002">
    <property type="protein sequence ID" value="TCP55325.1"/>
    <property type="molecule type" value="Genomic_DNA"/>
</dbReference>
<dbReference type="Gene3D" id="3.90.1170.50">
    <property type="entry name" value="Aldehyde oxidase/xanthine dehydrogenase, a/b hammerhead"/>
    <property type="match status" value="1"/>
</dbReference>
<dbReference type="PANTHER" id="PTHR11908:SF132">
    <property type="entry name" value="ALDEHYDE OXIDASE 1-RELATED"/>
    <property type="match status" value="1"/>
</dbReference>
<dbReference type="SMART" id="SM01008">
    <property type="entry name" value="Ald_Xan_dh_C"/>
    <property type="match status" value="1"/>
</dbReference>
<reference evidence="4 5" key="1">
    <citation type="submission" date="2019-03" db="EMBL/GenBank/DDBJ databases">
        <title>Genomic Encyclopedia of Type Strains, Phase IV (KMG-IV): sequencing the most valuable type-strain genomes for metagenomic binning, comparative biology and taxonomic classification.</title>
        <authorList>
            <person name="Goeker M."/>
        </authorList>
    </citation>
    <scope>NUCLEOTIDE SEQUENCE [LARGE SCALE GENOMIC DNA]</scope>
    <source>
        <strain evidence="4 5">DSM 45765</strain>
    </source>
</reference>
<sequence>MSANENARVAPLVGQHVQRGEDLRFATGQGRFVADHVSTTTLHAVFLRATQAAGQIRSIDTLAARDCPGVLAVLTGTDLAGTLAPIGALHEPNEAFVDAFSFQMADIAIPCLVTDRVHYVGEPVAVVVAESRAMAEDAAELIDVDYTPGTAVTTPQAALEPAAPRVHEHLPDNIAASLRGGFGDVPAASKGAAHRVTGRFRMGRHSGVPLECRGVVASWDPARGRVDVRTSTQVPHFVRTAICASTGWSVSEVHVSTPDVGGGFGPKANVYAEEVVIAYLARLLGREVAWLEDRAEHFVASAQGRDQHLDAELAVDSTGHIVSWSVEFLADVGAGSLWVAGITANTALHSVGAYRVPHFQVVGTAVYTNKTIVAQYRGAGRPEACFALERCLDMAAEAAGISRLEIRERNLLRAEELPKRLPLPYRDGVPITYDGADFRRCLRACEQRLPDDLLDTLRARYPGMYLGSGVATYVEATGRGPYESATVRLLADGTFEVGVGSACAGQSHETTFAQIAADALGVPMSAVRVRTGDTDAVADGIGSFASRSAVVGGSAVHRVCSQLRARARELVARCLGIEQDSEHEPTWSEVGRLLAPGGELAEQAPLSVTGTFEPPTVTWTMGAHLAVVGVAPETGIARVLHYVVAHEGGVEINPTVVLGQIRGGVAQGIGGILLEEFDYADDGQPATATFAEYLLPGSCDVPPVDVVHLPGPAQLNPIGVKGVGESGTIAVYAAVASAIEDALSCPAGTLTSTPVLPSTMLDIAESSVDASV</sequence>
<dbReference type="InterPro" id="IPR046867">
    <property type="entry name" value="AldOxase/xan_DH_MoCoBD2"/>
</dbReference>
<dbReference type="RefSeq" id="WP_132876662.1">
    <property type="nucleotide sequence ID" value="NZ_SLXQ01000002.1"/>
</dbReference>
<gene>
    <name evidence="4" type="ORF">EV191_102537</name>
</gene>
<dbReference type="Pfam" id="PF20256">
    <property type="entry name" value="MoCoBD_2"/>
    <property type="match status" value="1"/>
</dbReference>
<dbReference type="Pfam" id="PF01315">
    <property type="entry name" value="Ald_Xan_dh_C"/>
    <property type="match status" value="1"/>
</dbReference>
<dbReference type="OrthoDB" id="135295at2"/>
<keyword evidence="1" id="KW-0500">Molybdenum</keyword>
<dbReference type="AlphaFoldDB" id="A0A4R2R7E9"/>
<proteinExistence type="predicted"/>
<name>A0A4R2R7E9_9PSEU</name>
<dbReference type="SUPFAM" id="SSF54665">
    <property type="entry name" value="CO dehydrogenase molybdoprotein N-domain-like"/>
    <property type="match status" value="1"/>
</dbReference>
<dbReference type="InterPro" id="IPR016208">
    <property type="entry name" value="Ald_Oxase/xanthine_DH-like"/>
</dbReference>
<dbReference type="GO" id="GO:0016491">
    <property type="term" value="F:oxidoreductase activity"/>
    <property type="evidence" value="ECO:0007669"/>
    <property type="project" value="UniProtKB-KW"/>
</dbReference>
<evidence type="ECO:0000313" key="4">
    <source>
        <dbReference type="EMBL" id="TCP55325.1"/>
    </source>
</evidence>
<organism evidence="4 5">
    <name type="scientific">Tamaricihabitans halophyticus</name>
    <dbReference type="NCBI Taxonomy" id="1262583"/>
    <lineage>
        <taxon>Bacteria</taxon>
        <taxon>Bacillati</taxon>
        <taxon>Actinomycetota</taxon>
        <taxon>Actinomycetes</taxon>
        <taxon>Pseudonocardiales</taxon>
        <taxon>Pseudonocardiaceae</taxon>
        <taxon>Tamaricihabitans</taxon>
    </lineage>
</organism>
<dbReference type="Pfam" id="PF02738">
    <property type="entry name" value="MoCoBD_1"/>
    <property type="match status" value="1"/>
</dbReference>
<dbReference type="GO" id="GO:0005506">
    <property type="term" value="F:iron ion binding"/>
    <property type="evidence" value="ECO:0007669"/>
    <property type="project" value="InterPro"/>
</dbReference>
<dbReference type="InterPro" id="IPR036856">
    <property type="entry name" value="Ald_Oxase/Xan_DH_a/b_sf"/>
</dbReference>
<keyword evidence="5" id="KW-1185">Reference proteome</keyword>
<dbReference type="Proteomes" id="UP000294911">
    <property type="component" value="Unassembled WGS sequence"/>
</dbReference>
<evidence type="ECO:0000313" key="5">
    <source>
        <dbReference type="Proteomes" id="UP000294911"/>
    </source>
</evidence>
<dbReference type="SUPFAM" id="SSF56003">
    <property type="entry name" value="Molybdenum cofactor-binding domain"/>
    <property type="match status" value="1"/>
</dbReference>
<dbReference type="Gene3D" id="3.30.365.10">
    <property type="entry name" value="Aldehyde oxidase/xanthine dehydrogenase, molybdopterin binding domain"/>
    <property type="match status" value="4"/>
</dbReference>